<gene>
    <name evidence="2" type="ORF">E0L32_010728</name>
</gene>
<feature type="region of interest" description="Disordered" evidence="1">
    <location>
        <begin position="395"/>
        <end position="452"/>
    </location>
</feature>
<dbReference type="InParanoid" id="A0A507ARW3"/>
<keyword evidence="3" id="KW-1185">Reference proteome</keyword>
<evidence type="ECO:0000256" key="1">
    <source>
        <dbReference type="SAM" id="MobiDB-lite"/>
    </source>
</evidence>
<name>A0A507ARW3_9PEZI</name>
<organism evidence="2 3">
    <name type="scientific">Thyridium curvatum</name>
    <dbReference type="NCBI Taxonomy" id="1093900"/>
    <lineage>
        <taxon>Eukaryota</taxon>
        <taxon>Fungi</taxon>
        <taxon>Dikarya</taxon>
        <taxon>Ascomycota</taxon>
        <taxon>Pezizomycotina</taxon>
        <taxon>Sordariomycetes</taxon>
        <taxon>Sordariomycetidae</taxon>
        <taxon>Thyridiales</taxon>
        <taxon>Thyridiaceae</taxon>
        <taxon>Thyridium</taxon>
    </lineage>
</organism>
<evidence type="ECO:0000313" key="2">
    <source>
        <dbReference type="EMBL" id="TPX07629.1"/>
    </source>
</evidence>
<dbReference type="OrthoDB" id="76567at2759"/>
<comment type="caution">
    <text evidence="2">The sequence shown here is derived from an EMBL/GenBank/DDBJ whole genome shotgun (WGS) entry which is preliminary data.</text>
</comment>
<dbReference type="EMBL" id="SKBQ01000089">
    <property type="protein sequence ID" value="TPX07629.1"/>
    <property type="molecule type" value="Genomic_DNA"/>
</dbReference>
<dbReference type="GeneID" id="41978175"/>
<sequence>MDDAEKSTSAAAADPPTQEASISNWPSTLHPTIESLLSSPAELPQDSASLADRGVFCVPGSDQYQDLFLLRAPSSNVVETIRDLLENFRSDDCDRPGRFAFYNVSPADFKKFYEEEPRVRKCKLTYLASELGGLLSFKMPSVKHNTPADVMLHDLVEQARGMHRYEMVLRIGNADLKLKDSTSIKQPDEGIISIGRPDGITKPTVVVEVGNSQSKASLIRDKNTHFQKNDDPNLVILIKVSPNRHRKMEVELWRRGDDEASSSVTVSLAEPLSDVTKVHCRTAWNVTGAPMIIRFEDVMAYGKEDEYDTDFIFSEDCFIEMAGHAVLVCPKTPRQVLQQYSEHLSKLRAQKIEQEEKEARQKEQIRQDNDVLQVQVRLLVEELGRKDEQIRQMREEKDEQIRQMREEKDEQDEQVRQMREEMRQMREEMRQMREEKDEQDEQIRQMREQMRQ</sequence>
<dbReference type="RefSeq" id="XP_030989340.1">
    <property type="nucleotide sequence ID" value="XM_031133378.1"/>
</dbReference>
<dbReference type="Proteomes" id="UP000319257">
    <property type="component" value="Unassembled WGS sequence"/>
</dbReference>
<dbReference type="STRING" id="1093900.A0A507ARW3"/>
<reference evidence="2 3" key="1">
    <citation type="submission" date="2019-06" db="EMBL/GenBank/DDBJ databases">
        <title>Draft genome sequence of the filamentous fungus Phialemoniopsis curvata isolated from diesel fuel.</title>
        <authorList>
            <person name="Varaljay V.A."/>
            <person name="Lyon W.J."/>
            <person name="Crouch A.L."/>
            <person name="Drake C.E."/>
            <person name="Hollomon J.M."/>
            <person name="Nadeau L.J."/>
            <person name="Nunn H.S."/>
            <person name="Stevenson B.S."/>
            <person name="Bojanowski C.L."/>
            <person name="Crookes-Goodson W.J."/>
        </authorList>
    </citation>
    <scope>NUCLEOTIDE SEQUENCE [LARGE SCALE GENOMIC DNA]</scope>
    <source>
        <strain evidence="2 3">D216</strain>
    </source>
</reference>
<evidence type="ECO:0000313" key="3">
    <source>
        <dbReference type="Proteomes" id="UP000319257"/>
    </source>
</evidence>
<protein>
    <submittedName>
        <fullName evidence="2">Uncharacterized protein</fullName>
    </submittedName>
</protein>
<feature type="region of interest" description="Disordered" evidence="1">
    <location>
        <begin position="1"/>
        <end position="25"/>
    </location>
</feature>
<proteinExistence type="predicted"/>
<accession>A0A507ARW3</accession>
<dbReference type="AlphaFoldDB" id="A0A507ARW3"/>